<feature type="domain" description="Alpha-N-acetylglucosaminidase N-terminal" evidence="5">
    <location>
        <begin position="60"/>
        <end position="149"/>
    </location>
</feature>
<accession>A0A7S4NFC2</accession>
<evidence type="ECO:0000259" key="4">
    <source>
        <dbReference type="Pfam" id="PF05089"/>
    </source>
</evidence>
<reference evidence="7" key="1">
    <citation type="submission" date="2021-01" db="EMBL/GenBank/DDBJ databases">
        <authorList>
            <person name="Corre E."/>
            <person name="Pelletier E."/>
            <person name="Niang G."/>
            <person name="Scheremetjew M."/>
            <person name="Finn R."/>
            <person name="Kale V."/>
            <person name="Holt S."/>
            <person name="Cochrane G."/>
            <person name="Meng A."/>
            <person name="Brown T."/>
            <person name="Cohen L."/>
        </authorList>
    </citation>
    <scope>NUCLEOTIDE SEQUENCE</scope>
    <source>
        <strain evidence="7">CCMP 2712</strain>
    </source>
</reference>
<feature type="chain" id="PRO_5030940593" description="Alpha-N-acetylglucosaminidase" evidence="3">
    <location>
        <begin position="17"/>
        <end position="901"/>
    </location>
</feature>
<evidence type="ECO:0000259" key="5">
    <source>
        <dbReference type="Pfam" id="PF12971"/>
    </source>
</evidence>
<proteinExistence type="predicted"/>
<dbReference type="PANTHER" id="PTHR12872">
    <property type="entry name" value="ALPHA-N-ACETYLGLUCOSAMINIDASE"/>
    <property type="match status" value="1"/>
</dbReference>
<organism evidence="7">
    <name type="scientific">Guillardia theta</name>
    <name type="common">Cryptophyte</name>
    <name type="synonym">Cryptomonas phi</name>
    <dbReference type="NCBI Taxonomy" id="55529"/>
    <lineage>
        <taxon>Eukaryota</taxon>
        <taxon>Cryptophyceae</taxon>
        <taxon>Pyrenomonadales</taxon>
        <taxon>Geminigeraceae</taxon>
        <taxon>Guillardia</taxon>
    </lineage>
</organism>
<evidence type="ECO:0000256" key="2">
    <source>
        <dbReference type="SAM" id="MobiDB-lite"/>
    </source>
</evidence>
<sequence length="901" mass="102616">MCSLAILLVWVSVSYYFVSYRVPRHEEQGSLPAHEPTRPHPRKSVLDARRPIRVDEMRRAAEALVERVVGRKAAQAFQIEVFIKSNEDDADSFEVHDLVTVDGGPQRILLRGTTAVSVASALNWYLRYHCSVDTSWMSKFPLVLPRQLPRVGRSIVKQSLVKWGYYENVCTFSYTQAWWDWERWEREIDWMAMSGINLPLSLTGQEYISQRVFRRLGLTDEQMASYFTGPAFLAWNRMINIKAWGGGLTQSWIDQQRDLQLKILARERELGMLPVLPAFAGGVPEGMKSLFPEAKFTRHGNWGGFAEQHCCVMMVDPTDPLFLKIGKMFVEEVRAVYGSNHIYSCDTFNENRPRSEHGSVGLDFLSHSSRAVFESMRAADPDAVWLMQGWLFMNDARFWQKRELDAYLSGVPEDRMIILDLFTDVFPVWKRRDLQRPTPIEKRRWVWNMLHSFGGNSGMYGRLQVISKDPVVAKKESQTMVGVGITTEGIEQNPVVYEMMAEMRWREQEVDVMSWVEKWADRRLGPEASRERKALGEEAWRELASTVYSCPGTQMGQVKSMVESRPRLDLASGWIPNSDFMPIKRHYPEEALVRAWLKLLRATRGGADGYTCSSSASFDIADVTRQVLSDLFARLFQPLSSFCQTRLAGSAAVRSSARGAISTEEEAEERMQTLLGIISDMDKMVGTQPRMLLGKWIEDARAWGKSKEEEEVLEFNARNLVTLWGPRGEIADYASKQWQGLLSDYYMSRWKLFFEHLQQAIRGTRIFSQQRFQQELLVFEQQWQTRTSSSFPSSPEGNAVELAWQLHDKYIKLIQGTLGQGTEDLLPQGPVVHAPGADILAADSPRGEREARDGEALLLDAAQGAAEDSASSSSSSSSRRRRKSREGVASGSLRDQLEGRQ</sequence>
<dbReference type="InterPro" id="IPR007781">
    <property type="entry name" value="NAGLU"/>
</dbReference>
<dbReference type="InterPro" id="IPR024733">
    <property type="entry name" value="NAGLU_tim-barrel"/>
</dbReference>
<feature type="region of interest" description="Disordered" evidence="2">
    <location>
        <begin position="842"/>
        <end position="901"/>
    </location>
</feature>
<feature type="domain" description="Alpha-N-acetylglucosaminidase C-terminal" evidence="6">
    <location>
        <begin position="515"/>
        <end position="809"/>
    </location>
</feature>
<evidence type="ECO:0000313" key="7">
    <source>
        <dbReference type="EMBL" id="CAE2285401.1"/>
    </source>
</evidence>
<evidence type="ECO:0000259" key="6">
    <source>
        <dbReference type="Pfam" id="PF12972"/>
    </source>
</evidence>
<dbReference type="Gene3D" id="1.20.120.670">
    <property type="entry name" value="N-acetyl-b-d-glucoasminidase"/>
    <property type="match status" value="1"/>
</dbReference>
<dbReference type="PANTHER" id="PTHR12872:SF1">
    <property type="entry name" value="ALPHA-N-ACETYLGLUCOSAMINIDASE"/>
    <property type="match status" value="1"/>
</dbReference>
<dbReference type="InterPro" id="IPR017853">
    <property type="entry name" value="GH"/>
</dbReference>
<keyword evidence="1" id="KW-0378">Hydrolase</keyword>
<gene>
    <name evidence="7" type="ORF">GTHE00462_LOCUS9963</name>
</gene>
<evidence type="ECO:0008006" key="8">
    <source>
        <dbReference type="Google" id="ProtNLM"/>
    </source>
</evidence>
<evidence type="ECO:0000256" key="1">
    <source>
        <dbReference type="ARBA" id="ARBA00022801"/>
    </source>
</evidence>
<dbReference type="InterPro" id="IPR024732">
    <property type="entry name" value="NAGLU_C"/>
</dbReference>
<dbReference type="Gene3D" id="3.30.379.10">
    <property type="entry name" value="Chitobiase/beta-hexosaminidase domain 2-like"/>
    <property type="match status" value="1"/>
</dbReference>
<evidence type="ECO:0000256" key="3">
    <source>
        <dbReference type="SAM" id="SignalP"/>
    </source>
</evidence>
<dbReference type="Pfam" id="PF05089">
    <property type="entry name" value="NAGLU"/>
    <property type="match status" value="1"/>
</dbReference>
<dbReference type="Gene3D" id="3.20.20.80">
    <property type="entry name" value="Glycosidases"/>
    <property type="match status" value="1"/>
</dbReference>
<dbReference type="AlphaFoldDB" id="A0A7S4NFC2"/>
<feature type="signal peptide" evidence="3">
    <location>
        <begin position="1"/>
        <end position="16"/>
    </location>
</feature>
<dbReference type="SUPFAM" id="SSF51445">
    <property type="entry name" value="(Trans)glycosidases"/>
    <property type="match status" value="1"/>
</dbReference>
<feature type="domain" description="Alpha-N-acetylglucosaminidase tim-barrel" evidence="4">
    <location>
        <begin position="165"/>
        <end position="506"/>
    </location>
</feature>
<dbReference type="InterPro" id="IPR024240">
    <property type="entry name" value="NAGLU_N"/>
</dbReference>
<protein>
    <recommendedName>
        <fullName evidence="8">Alpha-N-acetylglucosaminidase</fullName>
    </recommendedName>
</protein>
<dbReference type="InterPro" id="IPR029018">
    <property type="entry name" value="Hex-like_dom2"/>
</dbReference>
<dbReference type="GO" id="GO:0016787">
    <property type="term" value="F:hydrolase activity"/>
    <property type="evidence" value="ECO:0007669"/>
    <property type="project" value="UniProtKB-KW"/>
</dbReference>
<dbReference type="EMBL" id="HBKN01012782">
    <property type="protein sequence ID" value="CAE2285401.1"/>
    <property type="molecule type" value="Transcribed_RNA"/>
</dbReference>
<keyword evidence="3" id="KW-0732">Signal</keyword>
<dbReference type="Pfam" id="PF12971">
    <property type="entry name" value="NAGLU_N"/>
    <property type="match status" value="1"/>
</dbReference>
<name>A0A7S4NFC2_GUITH</name>
<feature type="compositionally biased region" description="Basic and acidic residues" evidence="2">
    <location>
        <begin position="845"/>
        <end position="855"/>
    </location>
</feature>
<dbReference type="Pfam" id="PF12972">
    <property type="entry name" value="NAGLU_C"/>
    <property type="match status" value="1"/>
</dbReference>